<dbReference type="GO" id="GO:0003779">
    <property type="term" value="F:actin binding"/>
    <property type="evidence" value="ECO:0007669"/>
    <property type="project" value="UniProtKB-KW"/>
</dbReference>
<dbReference type="FunFam" id="3.30.420.40:FF:000148">
    <property type="entry name" value="Actin, alpha skeletal muscle"/>
    <property type="match status" value="1"/>
</dbReference>
<keyword evidence="7" id="KW-0009">Actin-binding</keyword>
<dbReference type="Gene3D" id="3.30.420.40">
    <property type="match status" value="2"/>
</dbReference>
<evidence type="ECO:0000256" key="1">
    <source>
        <dbReference type="ARBA" id="ARBA00004245"/>
    </source>
</evidence>
<organism evidence="9">
    <name type="scientific">Percolomonas cosmopolitus</name>
    <dbReference type="NCBI Taxonomy" id="63605"/>
    <lineage>
        <taxon>Eukaryota</taxon>
        <taxon>Discoba</taxon>
        <taxon>Heterolobosea</taxon>
        <taxon>Tetramitia</taxon>
        <taxon>Eutetramitia</taxon>
        <taxon>Percolomonadidae</taxon>
        <taxon>Percolomonas</taxon>
    </lineage>
</organism>
<protein>
    <recommendedName>
        <fullName evidence="3">Actin-related protein 2</fullName>
    </recommendedName>
</protein>
<dbReference type="InterPro" id="IPR004000">
    <property type="entry name" value="Actin"/>
</dbReference>
<keyword evidence="8" id="KW-0206">Cytoskeleton</keyword>
<dbReference type="InterPro" id="IPR043129">
    <property type="entry name" value="ATPase_NBD"/>
</dbReference>
<dbReference type="Pfam" id="PF00022">
    <property type="entry name" value="Actin"/>
    <property type="match status" value="1"/>
</dbReference>
<evidence type="ECO:0000313" key="9">
    <source>
        <dbReference type="EMBL" id="CAD9082690.1"/>
    </source>
</evidence>
<dbReference type="GO" id="GO:0005885">
    <property type="term" value="C:Arp2/3 protein complex"/>
    <property type="evidence" value="ECO:0007669"/>
    <property type="project" value="UniProtKB-ARBA"/>
</dbReference>
<comment type="similarity">
    <text evidence="2">Belongs to the actin family. ARP2 subfamily.</text>
</comment>
<dbReference type="SUPFAM" id="SSF53067">
    <property type="entry name" value="Actin-like ATPase domain"/>
    <property type="match status" value="2"/>
</dbReference>
<dbReference type="Gene3D" id="3.90.640.10">
    <property type="entry name" value="Actin, Chain A, domain 4"/>
    <property type="match status" value="1"/>
</dbReference>
<dbReference type="PRINTS" id="PR00190">
    <property type="entry name" value="ACTIN"/>
</dbReference>
<dbReference type="PANTHER" id="PTHR11937">
    <property type="entry name" value="ACTIN"/>
    <property type="match status" value="1"/>
</dbReference>
<keyword evidence="4" id="KW-0963">Cytoplasm</keyword>
<evidence type="ECO:0000256" key="6">
    <source>
        <dbReference type="ARBA" id="ARBA00022840"/>
    </source>
</evidence>
<name>A0A7S1KRA1_9EUKA</name>
<gene>
    <name evidence="9" type="ORF">PCOS0759_LOCUS5930</name>
</gene>
<evidence type="ECO:0000256" key="3">
    <source>
        <dbReference type="ARBA" id="ARBA00021611"/>
    </source>
</evidence>
<sequence length="398" mass="44904">MTSQVANNVIVCDNGTGFVKCGYAGSNFPTAVFPAMVGRPVLRSEEASSGNSKKIADIVCGDECASLRHALEVSYPLEKGMIRNWDDAEHLWDHTFYDVLGLKKGDLGDKKIMLTEPPMNPTQNREKMVELMFEKYGFGGVYVSIQAVLTLYAQGLWTGVVCDSGDGVTHVVPVFEGYCMRDITSRLNIAGRTITERLIKLLLQRGYAFNRTADFDTVRQIKEKFCYVGYDLELEKKLALETTVLMKEYTLPDGRIIKIGAERFEAPEALFNPDLVDSEMVGMHEMIFNTINNAPYDVRSQLYEHIVLSGGTTMYPGLPSRLEKEITKLYVDRVLKGKEEELNKKKFNLTIEDPPRRKHMVFLGGAVLAGIMKDREDFWLTKQQYEELGVKQAVKKFG</sequence>
<evidence type="ECO:0000256" key="4">
    <source>
        <dbReference type="ARBA" id="ARBA00022490"/>
    </source>
</evidence>
<comment type="subcellular location">
    <subcellularLocation>
        <location evidence="1">Cytoplasm</location>
        <location evidence="1">Cytoskeleton</location>
    </subcellularLocation>
</comment>
<keyword evidence="6" id="KW-0067">ATP-binding</keyword>
<dbReference type="AlphaFoldDB" id="A0A7S1KRA1"/>
<dbReference type="EMBL" id="HBGD01007094">
    <property type="protein sequence ID" value="CAD9082690.1"/>
    <property type="molecule type" value="Transcribed_RNA"/>
</dbReference>
<dbReference type="CDD" id="cd10220">
    <property type="entry name" value="ASKHA_NBD_Arp2"/>
    <property type="match status" value="1"/>
</dbReference>
<dbReference type="SMART" id="SM00268">
    <property type="entry name" value="ACTIN"/>
    <property type="match status" value="1"/>
</dbReference>
<dbReference type="GO" id="GO:0007015">
    <property type="term" value="P:actin filament organization"/>
    <property type="evidence" value="ECO:0007669"/>
    <property type="project" value="UniProtKB-ARBA"/>
</dbReference>
<evidence type="ECO:0000256" key="8">
    <source>
        <dbReference type="ARBA" id="ARBA00023212"/>
    </source>
</evidence>
<dbReference type="FunFam" id="3.90.640.10:FF:000005">
    <property type="entry name" value="Actin-related protein 2"/>
    <property type="match status" value="1"/>
</dbReference>
<accession>A0A7S1KRA1</accession>
<evidence type="ECO:0000256" key="7">
    <source>
        <dbReference type="ARBA" id="ARBA00023203"/>
    </source>
</evidence>
<keyword evidence="5" id="KW-0547">Nucleotide-binding</keyword>
<evidence type="ECO:0000256" key="5">
    <source>
        <dbReference type="ARBA" id="ARBA00022741"/>
    </source>
</evidence>
<evidence type="ECO:0000256" key="2">
    <source>
        <dbReference type="ARBA" id="ARBA00010121"/>
    </source>
</evidence>
<dbReference type="InterPro" id="IPR020902">
    <property type="entry name" value="Actin/actin-like_CS"/>
</dbReference>
<proteinExistence type="inferred from homology"/>
<reference evidence="9" key="1">
    <citation type="submission" date="2021-01" db="EMBL/GenBank/DDBJ databases">
        <authorList>
            <person name="Corre E."/>
            <person name="Pelletier E."/>
            <person name="Niang G."/>
            <person name="Scheremetjew M."/>
            <person name="Finn R."/>
            <person name="Kale V."/>
            <person name="Holt S."/>
            <person name="Cochrane G."/>
            <person name="Meng A."/>
            <person name="Brown T."/>
            <person name="Cohen L."/>
        </authorList>
    </citation>
    <scope>NUCLEOTIDE SEQUENCE</scope>
    <source>
        <strain evidence="9">WS</strain>
    </source>
</reference>
<dbReference type="PROSITE" id="PS01132">
    <property type="entry name" value="ACTINS_ACT_LIKE"/>
    <property type="match status" value="1"/>
</dbReference>
<dbReference type="GO" id="GO:0005524">
    <property type="term" value="F:ATP binding"/>
    <property type="evidence" value="ECO:0007669"/>
    <property type="project" value="UniProtKB-KW"/>
</dbReference>